<keyword evidence="3" id="KW-1185">Reference proteome</keyword>
<feature type="compositionally biased region" description="Basic and acidic residues" evidence="1">
    <location>
        <begin position="67"/>
        <end position="81"/>
    </location>
</feature>
<gene>
    <name evidence="2" type="ORF">WN944_007519</name>
</gene>
<evidence type="ECO:0000256" key="1">
    <source>
        <dbReference type="SAM" id="MobiDB-lite"/>
    </source>
</evidence>
<protein>
    <submittedName>
        <fullName evidence="2">Uncharacterized protein</fullName>
    </submittedName>
</protein>
<evidence type="ECO:0000313" key="2">
    <source>
        <dbReference type="EMBL" id="KAK9215514.1"/>
    </source>
</evidence>
<dbReference type="SUPFAM" id="SSF56219">
    <property type="entry name" value="DNase I-like"/>
    <property type="match status" value="1"/>
</dbReference>
<reference evidence="2 3" key="1">
    <citation type="submission" date="2024-05" db="EMBL/GenBank/DDBJ databases">
        <title>Haplotype-resolved chromosome-level genome assembly of Huyou (Citrus changshanensis).</title>
        <authorList>
            <person name="Miao C."/>
            <person name="Chen W."/>
            <person name="Wu Y."/>
            <person name="Wang L."/>
            <person name="Zhao S."/>
            <person name="Grierson D."/>
            <person name="Xu C."/>
            <person name="Chen K."/>
        </authorList>
    </citation>
    <scope>NUCLEOTIDE SEQUENCE [LARGE SCALE GENOMIC DNA]</scope>
    <source>
        <strain evidence="2">01-14</strain>
        <tissue evidence="2">Leaf</tissue>
    </source>
</reference>
<comment type="caution">
    <text evidence="2">The sequence shown here is derived from an EMBL/GenBank/DDBJ whole genome shotgun (WGS) entry which is preliminary data.</text>
</comment>
<dbReference type="AlphaFoldDB" id="A0AAP0MNH2"/>
<feature type="compositionally biased region" description="Polar residues" evidence="1">
    <location>
        <begin position="54"/>
        <end position="65"/>
    </location>
</feature>
<accession>A0AAP0MNH2</accession>
<dbReference type="Proteomes" id="UP001428341">
    <property type="component" value="Unassembled WGS sequence"/>
</dbReference>
<feature type="region of interest" description="Disordered" evidence="1">
    <location>
        <begin position="1"/>
        <end position="84"/>
    </location>
</feature>
<proteinExistence type="predicted"/>
<evidence type="ECO:0000313" key="3">
    <source>
        <dbReference type="Proteomes" id="UP001428341"/>
    </source>
</evidence>
<sequence length="237" mass="27425">MDTRQKNQAADPAALISTSSLSEHYRDASHEFLAAHPTMEPSPNKPNTREKQNENTSQASQSSRSHLTKEPSTKPSKETSPARKWKCMARNSGFTATSSFGPNSKFKRQRVSDKSVDLELELKRLITDHDNIRENMLVQQRLDRFVGSSSWRDTYRAVSMLNIDHWGSDHSPILVEFWKHNTSLSTKRRHCGRMFIFEDYWNNYDECRHIVEREWLSSHSEGHCNLVSMFLQNANVV</sequence>
<organism evidence="2 3">
    <name type="scientific">Citrus x changshan-huyou</name>
    <dbReference type="NCBI Taxonomy" id="2935761"/>
    <lineage>
        <taxon>Eukaryota</taxon>
        <taxon>Viridiplantae</taxon>
        <taxon>Streptophyta</taxon>
        <taxon>Embryophyta</taxon>
        <taxon>Tracheophyta</taxon>
        <taxon>Spermatophyta</taxon>
        <taxon>Magnoliopsida</taxon>
        <taxon>eudicotyledons</taxon>
        <taxon>Gunneridae</taxon>
        <taxon>Pentapetalae</taxon>
        <taxon>rosids</taxon>
        <taxon>malvids</taxon>
        <taxon>Sapindales</taxon>
        <taxon>Rutaceae</taxon>
        <taxon>Aurantioideae</taxon>
        <taxon>Citrus</taxon>
    </lineage>
</organism>
<dbReference type="InterPro" id="IPR036691">
    <property type="entry name" value="Endo/exonu/phosph_ase_sf"/>
</dbReference>
<dbReference type="EMBL" id="JBCGBO010000003">
    <property type="protein sequence ID" value="KAK9215514.1"/>
    <property type="molecule type" value="Genomic_DNA"/>
</dbReference>
<name>A0AAP0MNH2_9ROSI</name>